<dbReference type="CDD" id="cd15831">
    <property type="entry name" value="BTAD"/>
    <property type="match status" value="1"/>
</dbReference>
<reference evidence="5" key="2">
    <citation type="submission" date="2016-10" db="EMBL/GenBank/DDBJ databases">
        <authorList>
            <person name="de Groot N.N."/>
        </authorList>
    </citation>
    <scope>NUCLEOTIDE SEQUENCE [LARGE SCALE GENOMIC DNA]</scope>
    <source>
        <strain evidence="5">ATCC 20501</strain>
    </source>
</reference>
<evidence type="ECO:0000256" key="3">
    <source>
        <dbReference type="PROSITE-ProRule" id="PRU01091"/>
    </source>
</evidence>
<evidence type="ECO:0000313" key="7">
    <source>
        <dbReference type="Proteomes" id="UP000199690"/>
    </source>
</evidence>
<dbReference type="SMART" id="SM01043">
    <property type="entry name" value="BTAD"/>
    <property type="match status" value="1"/>
</dbReference>
<dbReference type="InterPro" id="IPR011990">
    <property type="entry name" value="TPR-like_helical_dom_sf"/>
</dbReference>
<dbReference type="Proteomes" id="UP000199690">
    <property type="component" value="Unassembled WGS sequence"/>
</dbReference>
<evidence type="ECO:0000313" key="5">
    <source>
        <dbReference type="EMBL" id="SEF58951.1"/>
    </source>
</evidence>
<dbReference type="RefSeq" id="WP_093346255.1">
    <property type="nucleotide sequence ID" value="NZ_FNVB01000002.1"/>
</dbReference>
<accession>A0A1H5TA40</accession>
<dbReference type="Proteomes" id="UP000236729">
    <property type="component" value="Unassembled WGS sequence"/>
</dbReference>
<dbReference type="Gene3D" id="1.10.10.10">
    <property type="entry name" value="Winged helix-like DNA-binding domain superfamily/Winged helix DNA-binding domain"/>
    <property type="match status" value="1"/>
</dbReference>
<gene>
    <name evidence="5" type="ORF">SAMN02982929_00154</name>
    <name evidence="6" type="ORF">SAMN05216506_101878</name>
</gene>
<dbReference type="InterPro" id="IPR001867">
    <property type="entry name" value="OmpR/PhoB-type_DNA-bd"/>
</dbReference>
<evidence type="ECO:0000313" key="6">
    <source>
        <dbReference type="EMBL" id="SFC49063.1"/>
    </source>
</evidence>
<dbReference type="PANTHER" id="PTHR47691:SF3">
    <property type="entry name" value="HTH-TYPE TRANSCRIPTIONAL REGULATOR RV0890C-RELATED"/>
    <property type="match status" value="1"/>
</dbReference>
<evidence type="ECO:0000256" key="1">
    <source>
        <dbReference type="ARBA" id="ARBA00005820"/>
    </source>
</evidence>
<dbReference type="Pfam" id="PF03704">
    <property type="entry name" value="BTAD"/>
    <property type="match status" value="1"/>
</dbReference>
<comment type="similarity">
    <text evidence="1">Belongs to the AfsR/DnrI/RedD regulatory family.</text>
</comment>
<dbReference type="Gene3D" id="3.40.50.300">
    <property type="entry name" value="P-loop containing nucleotide triphosphate hydrolases"/>
    <property type="match status" value="1"/>
</dbReference>
<dbReference type="PROSITE" id="PS51755">
    <property type="entry name" value="OMPR_PHOB"/>
    <property type="match status" value="1"/>
</dbReference>
<dbReference type="Gene3D" id="1.25.40.10">
    <property type="entry name" value="Tetratricopeptide repeat domain"/>
    <property type="match status" value="2"/>
</dbReference>
<dbReference type="EMBL" id="FOME01000001">
    <property type="protein sequence ID" value="SFC49063.1"/>
    <property type="molecule type" value="Genomic_DNA"/>
</dbReference>
<name>A0A1H5TA40_9PSEU</name>
<evidence type="ECO:0000313" key="8">
    <source>
        <dbReference type="Proteomes" id="UP000236729"/>
    </source>
</evidence>
<dbReference type="SUPFAM" id="SSF46894">
    <property type="entry name" value="C-terminal effector domain of the bipartite response regulators"/>
    <property type="match status" value="1"/>
</dbReference>
<dbReference type="PANTHER" id="PTHR47691">
    <property type="entry name" value="REGULATOR-RELATED"/>
    <property type="match status" value="1"/>
</dbReference>
<dbReference type="AlphaFoldDB" id="A0A1H5TA40"/>
<dbReference type="SMART" id="SM00862">
    <property type="entry name" value="Trans_reg_C"/>
    <property type="match status" value="1"/>
</dbReference>
<dbReference type="GO" id="GO:0003677">
    <property type="term" value="F:DNA binding"/>
    <property type="evidence" value="ECO:0007669"/>
    <property type="project" value="UniProtKB-UniRule"/>
</dbReference>
<dbReference type="InterPro" id="IPR036388">
    <property type="entry name" value="WH-like_DNA-bd_sf"/>
</dbReference>
<evidence type="ECO:0000256" key="2">
    <source>
        <dbReference type="ARBA" id="ARBA00023125"/>
    </source>
</evidence>
<dbReference type="InterPro" id="IPR005158">
    <property type="entry name" value="BTAD"/>
</dbReference>
<feature type="domain" description="OmpR/PhoB-type" evidence="4">
    <location>
        <begin position="1"/>
        <end position="90"/>
    </location>
</feature>
<protein>
    <submittedName>
        <fullName evidence="5">Predicted ATPase</fullName>
    </submittedName>
</protein>
<organism evidence="5 8">
    <name type="scientific">Saccharopolyspora kobensis</name>
    <dbReference type="NCBI Taxonomy" id="146035"/>
    <lineage>
        <taxon>Bacteria</taxon>
        <taxon>Bacillati</taxon>
        <taxon>Actinomycetota</taxon>
        <taxon>Actinomycetes</taxon>
        <taxon>Pseudonocardiales</taxon>
        <taxon>Pseudonocardiaceae</taxon>
        <taxon>Saccharopolyspora</taxon>
    </lineage>
</organism>
<keyword evidence="7" id="KW-1185">Reference proteome</keyword>
<evidence type="ECO:0000259" key="4">
    <source>
        <dbReference type="PROSITE" id="PS51755"/>
    </source>
</evidence>
<keyword evidence="2 3" id="KW-0238">DNA-binding</keyword>
<dbReference type="InterPro" id="IPR016032">
    <property type="entry name" value="Sig_transdc_resp-reg_C-effctor"/>
</dbReference>
<proteinExistence type="inferred from homology"/>
<reference evidence="7 8" key="1">
    <citation type="submission" date="2016-10" db="EMBL/GenBank/DDBJ databases">
        <authorList>
            <person name="Varghese N."/>
            <person name="Submissions S."/>
        </authorList>
    </citation>
    <scope>NUCLEOTIDE SEQUENCE [LARGE SCALE GENOMIC DNA]</scope>
    <source>
        <strain evidence="8">ATCC 20501</strain>
        <strain evidence="6 7">CGMCC 4.3529</strain>
    </source>
</reference>
<feature type="DNA-binding region" description="OmpR/PhoB-type" evidence="3">
    <location>
        <begin position="1"/>
        <end position="90"/>
    </location>
</feature>
<dbReference type="Pfam" id="PF00486">
    <property type="entry name" value="Trans_reg_C"/>
    <property type="match status" value="1"/>
</dbReference>
<dbReference type="EMBL" id="FNVB01000002">
    <property type="protein sequence ID" value="SEF58951.1"/>
    <property type="molecule type" value="Genomic_DNA"/>
</dbReference>
<dbReference type="SUPFAM" id="SSF48452">
    <property type="entry name" value="TPR-like"/>
    <property type="match status" value="2"/>
</dbReference>
<dbReference type="InterPro" id="IPR027417">
    <property type="entry name" value="P-loop_NTPase"/>
</dbReference>
<dbReference type="PRINTS" id="PR00364">
    <property type="entry name" value="DISEASERSIST"/>
</dbReference>
<accession>A0A1I1JT96</accession>
<dbReference type="GO" id="GO:0000160">
    <property type="term" value="P:phosphorelay signal transduction system"/>
    <property type="evidence" value="ECO:0007669"/>
    <property type="project" value="InterPro"/>
</dbReference>
<sequence length="896" mass="97418">MRYGVLGPLTAWDSDGRVVRVPEAKVRALLAILLAHGGGPVSADRLVTDLWADAPPATPLNTLQSKVSQLRRALGRDQVVHQPAGYRLLVDEVDAHRFEELVDRARAAGSPRVRADLLDDALGLWRGPAYADFADSPFARAEIARLGELRLTAVEDRAEARLELGQHTAVAAELGDLVGSHPLRERLRMAQMRALYRSGRQTEALNSFHELRRELGEELGVAPGPELAALHEAMLRHEPHLAPPVAARERSNLPTPLTPIIGRVAEIAGIRAPLVEQGARLVTLTGAGGVGKTRLALAAADGMRFPDGVWLVELAGLDRAASAADIADRVMTTLGLCESSSTPQAAELVDCLVDAAAGKDLLLVLDNCEHVLEQVATLAERLLTGVPGARLLLTSREPLDVPGEVVRPVPPLELPDDAAAGEVLAAESCSAVELFVQRATAAVPGFALDVGNVRAVSAICRRLDGIPLALELVAPRLRMFEPEQLADSLDDRFSLPSGAGRGRPSRQQTLRAMIDWSWELLGPDERTVLRRLAVHADGCTLRAAQSVSSDQGIPAPRVLELLARLVDRSLVVRDGDRFRLLESVAAYSAERLAEAGELDAVRDRFVRHHVELAELADRELRGPEQQHHLTRLDAETVNLRRALDLAIRGGHAESALRLVNAMTWYWYLRGRHGEARRSLQAALATDGGAPALRAAASGWLTGVELRSTPNAVPVPDLAAITDPVLLARLRWFIGAGLLDDVEHELGVRMLEQSLADARAHRDRWTEAAVLVERRTDVERAAEVFGELGDRWGQLRAARSLAELAESDGDRSQAARMHREGLRSAEDLALWTEVVESLCRLGQNSLAGGDPAQARRFSERALRISTDRSYHCGVFQARKQLDDITRGEPSWTLLRTS</sequence>
<dbReference type="GO" id="GO:0006355">
    <property type="term" value="P:regulation of DNA-templated transcription"/>
    <property type="evidence" value="ECO:0007669"/>
    <property type="project" value="InterPro"/>
</dbReference>
<dbReference type="SUPFAM" id="SSF52540">
    <property type="entry name" value="P-loop containing nucleoside triphosphate hydrolases"/>
    <property type="match status" value="1"/>
</dbReference>